<comment type="similarity">
    <text evidence="1">Belongs to the NAD(P)-dependent epimerase/dehydratase family.</text>
</comment>
<evidence type="ECO:0000313" key="4">
    <source>
        <dbReference type="Proteomes" id="UP000034293"/>
    </source>
</evidence>
<dbReference type="Pfam" id="PF01370">
    <property type="entry name" value="Epimerase"/>
    <property type="match status" value="1"/>
</dbReference>
<organism evidence="3 4">
    <name type="scientific">Candidatus Woesebacteria bacterium GW2011_GWA1_40_43</name>
    <dbReference type="NCBI Taxonomy" id="1618553"/>
    <lineage>
        <taxon>Bacteria</taxon>
        <taxon>Candidatus Woeseibacteriota</taxon>
    </lineage>
</organism>
<dbReference type="AlphaFoldDB" id="A0A0G0SIQ2"/>
<dbReference type="InterPro" id="IPR036291">
    <property type="entry name" value="NAD(P)-bd_dom_sf"/>
</dbReference>
<dbReference type="Proteomes" id="UP000034293">
    <property type="component" value="Unassembled WGS sequence"/>
</dbReference>
<dbReference type="PATRIC" id="fig|1618553.3.peg.2"/>
<dbReference type="InterPro" id="IPR001509">
    <property type="entry name" value="Epimerase_deHydtase"/>
</dbReference>
<protein>
    <submittedName>
        <fullName evidence="3">NAD-dependent epimerase/dehydratase</fullName>
    </submittedName>
</protein>
<name>A0A0G0SIQ2_9BACT</name>
<accession>A0A0G0SIQ2</accession>
<evidence type="ECO:0000256" key="1">
    <source>
        <dbReference type="ARBA" id="ARBA00007637"/>
    </source>
</evidence>
<dbReference type="SUPFAM" id="SSF51735">
    <property type="entry name" value="NAD(P)-binding Rossmann-fold domains"/>
    <property type="match status" value="1"/>
</dbReference>
<evidence type="ECO:0000313" key="3">
    <source>
        <dbReference type="EMBL" id="KKR64748.1"/>
    </source>
</evidence>
<sequence length="268" mass="30039">MKILITGASGFVGKHMVKKLSQNHQIVEYDLINGQDVLNNKLLDQKLRGVDLVIHLAAFISATESWEEPMDYMKNNTLGTLSVVKSAIKAGVKKMIFFSSAAVKARPLTPYAVSKINAESILKLYRDKINIVVVRPENIYGPGQKEAYGYVIHNFIKAIKNGKEISIYGDGKQTRDFIYVDDIIATVEKIAEMKIKSGTVISLGTGKEIKIIDLAKLVMKVMNKKTRIEFAKKRKEPQRSIADIRMLSKLKIDARKFGNLDKGIKNLL</sequence>
<dbReference type="EMBL" id="LBZA01000001">
    <property type="protein sequence ID" value="KKR64748.1"/>
    <property type="molecule type" value="Genomic_DNA"/>
</dbReference>
<dbReference type="PANTHER" id="PTHR43000">
    <property type="entry name" value="DTDP-D-GLUCOSE 4,6-DEHYDRATASE-RELATED"/>
    <property type="match status" value="1"/>
</dbReference>
<evidence type="ECO:0000259" key="2">
    <source>
        <dbReference type="Pfam" id="PF01370"/>
    </source>
</evidence>
<dbReference type="Gene3D" id="3.40.50.720">
    <property type="entry name" value="NAD(P)-binding Rossmann-like Domain"/>
    <property type="match status" value="1"/>
</dbReference>
<feature type="domain" description="NAD-dependent epimerase/dehydratase" evidence="2">
    <location>
        <begin position="3"/>
        <end position="204"/>
    </location>
</feature>
<reference evidence="3 4" key="1">
    <citation type="journal article" date="2015" name="Nature">
        <title>rRNA introns, odd ribosomes, and small enigmatic genomes across a large radiation of phyla.</title>
        <authorList>
            <person name="Brown C.T."/>
            <person name="Hug L.A."/>
            <person name="Thomas B.C."/>
            <person name="Sharon I."/>
            <person name="Castelle C.J."/>
            <person name="Singh A."/>
            <person name="Wilkins M.J."/>
            <person name="Williams K.H."/>
            <person name="Banfield J.F."/>
        </authorList>
    </citation>
    <scope>NUCLEOTIDE SEQUENCE [LARGE SCALE GENOMIC DNA]</scope>
</reference>
<proteinExistence type="inferred from homology"/>
<comment type="caution">
    <text evidence="3">The sequence shown here is derived from an EMBL/GenBank/DDBJ whole genome shotgun (WGS) entry which is preliminary data.</text>
</comment>
<gene>
    <name evidence="3" type="ORF">UU02_C0001G0002</name>
</gene>